<comment type="caution">
    <text evidence="1">The sequence shown here is derived from an EMBL/GenBank/DDBJ whole genome shotgun (WGS) entry which is preliminary data.</text>
</comment>
<organism evidence="1 2">
    <name type="scientific">Sphingomonas colocasiae</name>
    <dbReference type="NCBI Taxonomy" id="1848973"/>
    <lineage>
        <taxon>Bacteria</taxon>
        <taxon>Pseudomonadati</taxon>
        <taxon>Pseudomonadota</taxon>
        <taxon>Alphaproteobacteria</taxon>
        <taxon>Sphingomonadales</taxon>
        <taxon>Sphingomonadaceae</taxon>
        <taxon>Sphingomonas</taxon>
    </lineage>
</organism>
<dbReference type="Proteomes" id="UP000706039">
    <property type="component" value="Unassembled WGS sequence"/>
</dbReference>
<dbReference type="EMBL" id="JAINVV010000008">
    <property type="protein sequence ID" value="MBY8824259.1"/>
    <property type="molecule type" value="Genomic_DNA"/>
</dbReference>
<protein>
    <submittedName>
        <fullName evidence="1">Uncharacterized protein</fullName>
    </submittedName>
</protein>
<proteinExistence type="predicted"/>
<reference evidence="1 2" key="1">
    <citation type="submission" date="2021-08" db="EMBL/GenBank/DDBJ databases">
        <authorList>
            <person name="Tuo L."/>
        </authorList>
    </citation>
    <scope>NUCLEOTIDE SEQUENCE [LARGE SCALE GENOMIC DNA]</scope>
    <source>
        <strain evidence="1 2">JCM 31229</strain>
    </source>
</reference>
<accession>A0ABS7PSE2</accession>
<evidence type="ECO:0000313" key="1">
    <source>
        <dbReference type="EMBL" id="MBY8824259.1"/>
    </source>
</evidence>
<keyword evidence="2" id="KW-1185">Reference proteome</keyword>
<gene>
    <name evidence="1" type="ORF">K7G82_18280</name>
</gene>
<evidence type="ECO:0000313" key="2">
    <source>
        <dbReference type="Proteomes" id="UP000706039"/>
    </source>
</evidence>
<sequence>MTMPKQTANAHRPIVSDMPRPAARADLLATYIPPHQPRATLPNRVFRGG</sequence>
<name>A0ABS7PSE2_9SPHN</name>